<keyword evidence="7" id="KW-0274">FAD</keyword>
<keyword evidence="8" id="KW-0460">Magnesium</keyword>
<keyword evidence="5" id="KW-0808">Transferase</keyword>
<evidence type="ECO:0000256" key="7">
    <source>
        <dbReference type="ARBA" id="ARBA00022827"/>
    </source>
</evidence>
<proteinExistence type="predicted"/>
<evidence type="ECO:0000256" key="6">
    <source>
        <dbReference type="ARBA" id="ARBA00022723"/>
    </source>
</evidence>
<dbReference type="SUPFAM" id="SSF143631">
    <property type="entry name" value="ApbE-like"/>
    <property type="match status" value="1"/>
</dbReference>
<organism evidence="11 12">
    <name type="scientific">Thioclava indica</name>
    <dbReference type="NCBI Taxonomy" id="1353528"/>
    <lineage>
        <taxon>Bacteria</taxon>
        <taxon>Pseudomonadati</taxon>
        <taxon>Pseudomonadota</taxon>
        <taxon>Alphaproteobacteria</taxon>
        <taxon>Rhodobacterales</taxon>
        <taxon>Paracoccaceae</taxon>
        <taxon>Thioclava</taxon>
    </lineage>
</organism>
<dbReference type="AlphaFoldDB" id="A0A074JWY7"/>
<dbReference type="Gene3D" id="3.10.520.10">
    <property type="entry name" value="ApbE-like domains"/>
    <property type="match status" value="1"/>
</dbReference>
<evidence type="ECO:0000256" key="3">
    <source>
        <dbReference type="ARBA" id="ARBA00016337"/>
    </source>
</evidence>
<dbReference type="eggNOG" id="COG1477">
    <property type="taxonomic scope" value="Bacteria"/>
</dbReference>
<evidence type="ECO:0000256" key="10">
    <source>
        <dbReference type="ARBA" id="ARBA00048540"/>
    </source>
</evidence>
<evidence type="ECO:0000256" key="1">
    <source>
        <dbReference type="ARBA" id="ARBA00001946"/>
    </source>
</evidence>
<dbReference type="GO" id="GO:0046872">
    <property type="term" value="F:metal ion binding"/>
    <property type="evidence" value="ECO:0007669"/>
    <property type="project" value="UniProtKB-KW"/>
</dbReference>
<dbReference type="PANTHER" id="PTHR30040:SF2">
    <property type="entry name" value="FAD:PROTEIN FMN TRANSFERASE"/>
    <property type="match status" value="1"/>
</dbReference>
<keyword evidence="6" id="KW-0479">Metal-binding</keyword>
<dbReference type="Proteomes" id="UP000027471">
    <property type="component" value="Unassembled WGS sequence"/>
</dbReference>
<evidence type="ECO:0000256" key="8">
    <source>
        <dbReference type="ARBA" id="ARBA00022842"/>
    </source>
</evidence>
<gene>
    <name evidence="11" type="ORF">DT23_14450</name>
</gene>
<dbReference type="RefSeq" id="WP_038130468.1">
    <property type="nucleotide sequence ID" value="NZ_AUNB01000023.1"/>
</dbReference>
<dbReference type="InterPro" id="IPR003374">
    <property type="entry name" value="ApbE-like_sf"/>
</dbReference>
<evidence type="ECO:0000313" key="11">
    <source>
        <dbReference type="EMBL" id="KEO60088.1"/>
    </source>
</evidence>
<keyword evidence="4" id="KW-0285">Flavoprotein</keyword>
<dbReference type="Pfam" id="PF02424">
    <property type="entry name" value="ApbE"/>
    <property type="match status" value="1"/>
</dbReference>
<reference evidence="11 12" key="1">
    <citation type="journal article" date="2015" name="Antonie Van Leeuwenhoek">
        <title>Thioclava indica sp. nov., isolated from surface seawater of the Indian Ocean.</title>
        <authorList>
            <person name="Liu Y."/>
            <person name="Lai Q."/>
            <person name="Du J."/>
            <person name="Xu H."/>
            <person name="Jiang L."/>
            <person name="Shao Z."/>
        </authorList>
    </citation>
    <scope>NUCLEOTIDE SEQUENCE [LARGE SCALE GENOMIC DNA]</scope>
    <source>
        <strain evidence="11 12">DT23-4</strain>
    </source>
</reference>
<evidence type="ECO:0000256" key="9">
    <source>
        <dbReference type="ARBA" id="ARBA00031306"/>
    </source>
</evidence>
<dbReference type="EC" id="2.7.1.180" evidence="2"/>
<dbReference type="GO" id="GO:0016740">
    <property type="term" value="F:transferase activity"/>
    <property type="evidence" value="ECO:0007669"/>
    <property type="project" value="UniProtKB-KW"/>
</dbReference>
<comment type="cofactor">
    <cofactor evidence="1">
        <name>Mg(2+)</name>
        <dbReference type="ChEBI" id="CHEBI:18420"/>
    </cofactor>
</comment>
<sequence>MTFSRRRFLVISGSAVAVPFAVGAGERAQWQGRALGADVSLRIEGLPAAASARLWRRVERVLGQVEARFSLFRRSELVRLNETGILVNPSAAMRALMGLSGDLNVATGGAFDPSVQVIWQALAEGREPDQARRLAGWHRVQIGDDRIRLAPGGALTFNGIAQGYAGDQIAALMRREGLDNVLIDAGEIMALGQGADHTPWRVGIAGADGALLDTRALENRALATSSPGATRVGPAHAAHIQHIDGRSALWQTVSVSAPSAALADGLSTAFCLMTRAQITDALAAFPDARLEYLG</sequence>
<evidence type="ECO:0000256" key="2">
    <source>
        <dbReference type="ARBA" id="ARBA00011955"/>
    </source>
</evidence>
<dbReference type="InterPro" id="IPR024932">
    <property type="entry name" value="ApbE"/>
</dbReference>
<dbReference type="STRING" id="1353528.DT23_14450"/>
<protein>
    <recommendedName>
        <fullName evidence="3">FAD:protein FMN transferase</fullName>
        <ecNumber evidence="2">2.7.1.180</ecNumber>
    </recommendedName>
    <alternativeName>
        <fullName evidence="9">Flavin transferase</fullName>
    </alternativeName>
</protein>
<dbReference type="OrthoDB" id="9778595at2"/>
<comment type="catalytic activity">
    <reaction evidence="10">
        <text>L-threonyl-[protein] + FAD = FMN-L-threonyl-[protein] + AMP + H(+)</text>
        <dbReference type="Rhea" id="RHEA:36847"/>
        <dbReference type="Rhea" id="RHEA-COMP:11060"/>
        <dbReference type="Rhea" id="RHEA-COMP:11061"/>
        <dbReference type="ChEBI" id="CHEBI:15378"/>
        <dbReference type="ChEBI" id="CHEBI:30013"/>
        <dbReference type="ChEBI" id="CHEBI:57692"/>
        <dbReference type="ChEBI" id="CHEBI:74257"/>
        <dbReference type="ChEBI" id="CHEBI:456215"/>
        <dbReference type="EC" id="2.7.1.180"/>
    </reaction>
</comment>
<evidence type="ECO:0000256" key="4">
    <source>
        <dbReference type="ARBA" id="ARBA00022630"/>
    </source>
</evidence>
<dbReference type="PANTHER" id="PTHR30040">
    <property type="entry name" value="THIAMINE BIOSYNTHESIS LIPOPROTEIN APBE"/>
    <property type="match status" value="1"/>
</dbReference>
<evidence type="ECO:0000256" key="5">
    <source>
        <dbReference type="ARBA" id="ARBA00022679"/>
    </source>
</evidence>
<accession>A0A074JWY7</accession>
<comment type="caution">
    <text evidence="11">The sequence shown here is derived from an EMBL/GenBank/DDBJ whole genome shotgun (WGS) entry which is preliminary data.</text>
</comment>
<name>A0A074JWY7_9RHOB</name>
<evidence type="ECO:0000313" key="12">
    <source>
        <dbReference type="Proteomes" id="UP000027471"/>
    </source>
</evidence>
<dbReference type="EMBL" id="AUNB01000023">
    <property type="protein sequence ID" value="KEO60088.1"/>
    <property type="molecule type" value="Genomic_DNA"/>
</dbReference>
<keyword evidence="12" id="KW-1185">Reference proteome</keyword>